<feature type="domain" description="DUF11" evidence="10">
    <location>
        <begin position="623"/>
        <end position="731"/>
    </location>
</feature>
<dbReference type="PANTHER" id="PTHR34819">
    <property type="entry name" value="LARGE CYSTEINE-RICH PERIPLASMIC PROTEIN OMCB"/>
    <property type="match status" value="1"/>
</dbReference>
<feature type="compositionally biased region" description="Polar residues" evidence="8">
    <location>
        <begin position="712"/>
        <end position="730"/>
    </location>
</feature>
<feature type="chain" id="PRO_5011606410" evidence="9">
    <location>
        <begin position="19"/>
        <end position="748"/>
    </location>
</feature>
<dbReference type="AlphaFoldDB" id="A0A1I1YKK7"/>
<dbReference type="Proteomes" id="UP000198598">
    <property type="component" value="Unassembled WGS sequence"/>
</dbReference>
<dbReference type="InterPro" id="IPR001434">
    <property type="entry name" value="OmcB-like_DUF11"/>
</dbReference>
<name>A0A1I1YKK7_9BACT</name>
<dbReference type="Pfam" id="PF01345">
    <property type="entry name" value="DUF11"/>
    <property type="match status" value="2"/>
</dbReference>
<dbReference type="InterPro" id="IPR047589">
    <property type="entry name" value="DUF11_rpt"/>
</dbReference>
<dbReference type="GO" id="GO:0005576">
    <property type="term" value="C:extracellular region"/>
    <property type="evidence" value="ECO:0007669"/>
    <property type="project" value="UniProtKB-SubCell"/>
</dbReference>
<keyword evidence="4" id="KW-0964">Secreted</keyword>
<evidence type="ECO:0000256" key="9">
    <source>
        <dbReference type="SAM" id="SignalP"/>
    </source>
</evidence>
<keyword evidence="12" id="KW-1185">Reference proteome</keyword>
<organism evidence="11 12">
    <name type="scientific">Spirosoma endophyticum</name>
    <dbReference type="NCBI Taxonomy" id="662367"/>
    <lineage>
        <taxon>Bacteria</taxon>
        <taxon>Pseudomonadati</taxon>
        <taxon>Bacteroidota</taxon>
        <taxon>Cytophagia</taxon>
        <taxon>Cytophagales</taxon>
        <taxon>Cytophagaceae</taxon>
        <taxon>Spirosoma</taxon>
    </lineage>
</organism>
<feature type="compositionally biased region" description="Low complexity" evidence="8">
    <location>
        <begin position="731"/>
        <end position="748"/>
    </location>
</feature>
<dbReference type="Pfam" id="PF02415">
    <property type="entry name" value="Chlam_PMP"/>
    <property type="match status" value="1"/>
</dbReference>
<evidence type="ECO:0000256" key="5">
    <source>
        <dbReference type="ARBA" id="ARBA00022729"/>
    </source>
</evidence>
<reference evidence="11 12" key="1">
    <citation type="submission" date="2016-10" db="EMBL/GenBank/DDBJ databases">
        <authorList>
            <person name="de Groot N.N."/>
        </authorList>
    </citation>
    <scope>NUCLEOTIDE SEQUENCE [LARGE SCALE GENOMIC DNA]</scope>
    <source>
        <strain evidence="11 12">DSM 26130</strain>
    </source>
</reference>
<comment type="subcellular location">
    <subcellularLocation>
        <location evidence="1">Cell envelope</location>
    </subcellularLocation>
    <subcellularLocation>
        <location evidence="2">Cell outer membrane</location>
    </subcellularLocation>
    <subcellularLocation>
        <location evidence="3">Secreted</location>
    </subcellularLocation>
</comment>
<evidence type="ECO:0000256" key="1">
    <source>
        <dbReference type="ARBA" id="ARBA00004196"/>
    </source>
</evidence>
<feature type="region of interest" description="Disordered" evidence="8">
    <location>
        <begin position="712"/>
        <end position="748"/>
    </location>
</feature>
<dbReference type="InterPro" id="IPR013783">
    <property type="entry name" value="Ig-like_fold"/>
</dbReference>
<evidence type="ECO:0000313" key="12">
    <source>
        <dbReference type="Proteomes" id="UP000198598"/>
    </source>
</evidence>
<evidence type="ECO:0000256" key="3">
    <source>
        <dbReference type="ARBA" id="ARBA00004613"/>
    </source>
</evidence>
<dbReference type="InterPro" id="IPR051172">
    <property type="entry name" value="Chlamydia_OmcB"/>
</dbReference>
<evidence type="ECO:0000313" key="11">
    <source>
        <dbReference type="EMBL" id="SFE20057.1"/>
    </source>
</evidence>
<dbReference type="RefSeq" id="WP_093830749.1">
    <property type="nucleotide sequence ID" value="NZ_FOLQ01000011.1"/>
</dbReference>
<proteinExistence type="predicted"/>
<dbReference type="Gene3D" id="2.60.40.10">
    <property type="entry name" value="Immunoglobulins"/>
    <property type="match status" value="2"/>
</dbReference>
<keyword evidence="6" id="KW-0472">Membrane</keyword>
<dbReference type="EMBL" id="FOLQ01000011">
    <property type="protein sequence ID" value="SFE20057.1"/>
    <property type="molecule type" value="Genomic_DNA"/>
</dbReference>
<dbReference type="InterPro" id="IPR059226">
    <property type="entry name" value="Choice_anch_Q_dom"/>
</dbReference>
<evidence type="ECO:0000256" key="2">
    <source>
        <dbReference type="ARBA" id="ARBA00004442"/>
    </source>
</evidence>
<evidence type="ECO:0000256" key="8">
    <source>
        <dbReference type="SAM" id="MobiDB-lite"/>
    </source>
</evidence>
<protein>
    <submittedName>
        <fullName evidence="11">Conserved repeat domain-containing protein</fullName>
    </submittedName>
</protein>
<evidence type="ECO:0000259" key="10">
    <source>
        <dbReference type="Pfam" id="PF01345"/>
    </source>
</evidence>
<dbReference type="SUPFAM" id="SSF51126">
    <property type="entry name" value="Pectin lyase-like"/>
    <property type="match status" value="1"/>
</dbReference>
<feature type="compositionally biased region" description="Polar residues" evidence="8">
    <location>
        <begin position="561"/>
        <end position="574"/>
    </location>
</feature>
<sequence>MKHLFTTLLFLLSFSTYSQSIVYVTTTGAGNQSGSSWSNALSGNQLQNQLASSSSGTQFWLAGGVYKPGVLRTATFRIPSGVQVYGGFSGFEYTLDSRNLTTPSSTTLTGEIGDPNITSDNIYHVVSFKDAAETTRLDGLVITDGNADDSTAPHNSGGGIYNETSTGSYSTNTSFTSSPTVVNCLFIKNYAVSGGAFYNKANTNSQCNPTITNCIFKNNKASLGGGGIFTSASSGTSSPIISSCKFIDNESTSAGAFGSTASFAAGYNRPSFDACSFQNNKATSGGALTFTSTFGAATFPTFLNCVFSGNQAITNGGVSTLFVFGSAQMNPTFTNCTFSNNTAASGKDLFSTRYDESYITIRLLNSITGYDAFAYDNGANRIAPTYNITYSNVRGGFAGTGNIDADPLFVDAANGNYRLLRNSPSINTGDPASTTASVSAIDIAGGSRIYSNRIDMGAYEFAPFADLRMSMSVSNRTPSVDQSVAYTVTITNDGPEPTANVTWQNQLPATMLFTGGAGVSTSANLVYATIASLAPGEASTTTYQLQPSQPGQYINAAQITASDQPDPDSQPNSGTGDGQDDAAQVDLRTIPDNGTVYRSPNPNQVPLPPVASNQPPADPTKADLSLAMIVSTLTPKVGDVMSVTLRVDNAGGLTATGVAIKLTLPSGLSFVSGNGFSASGQTITGNISSVGFGTSATLTALVRVDTNNPASLTAEISASNQSDPDSQPNSGVTDGQDDTTTVDLRINQ</sequence>
<dbReference type="GO" id="GO:0009279">
    <property type="term" value="C:cell outer membrane"/>
    <property type="evidence" value="ECO:0007669"/>
    <property type="project" value="UniProtKB-SubCell"/>
</dbReference>
<dbReference type="PANTHER" id="PTHR34819:SF3">
    <property type="entry name" value="CELL SURFACE PROTEIN"/>
    <property type="match status" value="1"/>
</dbReference>
<feature type="region of interest" description="Disordered" evidence="8">
    <location>
        <begin position="561"/>
        <end position="619"/>
    </location>
</feature>
<dbReference type="OrthoDB" id="1491394at2"/>
<keyword evidence="5 9" id="KW-0732">Signal</keyword>
<dbReference type="InterPro" id="IPR003368">
    <property type="entry name" value="POMP_repeat"/>
</dbReference>
<evidence type="ECO:0000256" key="4">
    <source>
        <dbReference type="ARBA" id="ARBA00022525"/>
    </source>
</evidence>
<keyword evidence="7" id="KW-0998">Cell outer membrane</keyword>
<feature type="domain" description="DUF11" evidence="10">
    <location>
        <begin position="466"/>
        <end position="575"/>
    </location>
</feature>
<feature type="signal peptide" evidence="9">
    <location>
        <begin position="1"/>
        <end position="18"/>
    </location>
</feature>
<evidence type="ECO:0000256" key="6">
    <source>
        <dbReference type="ARBA" id="ARBA00023136"/>
    </source>
</evidence>
<dbReference type="InterPro" id="IPR011050">
    <property type="entry name" value="Pectin_lyase_fold/virulence"/>
</dbReference>
<dbReference type="STRING" id="662367.SAMN05216167_11192"/>
<accession>A0A1I1YKK7</accession>
<gene>
    <name evidence="11" type="ORF">SAMN05216167_11192</name>
</gene>
<evidence type="ECO:0000256" key="7">
    <source>
        <dbReference type="ARBA" id="ARBA00023237"/>
    </source>
</evidence>
<dbReference type="NCBIfam" id="NF041518">
    <property type="entry name" value="choice_anch_Q"/>
    <property type="match status" value="1"/>
</dbReference>
<dbReference type="NCBIfam" id="TIGR01451">
    <property type="entry name" value="B_ant_repeat"/>
    <property type="match status" value="2"/>
</dbReference>